<feature type="transmembrane region" description="Helical" evidence="8">
    <location>
        <begin position="161"/>
        <end position="182"/>
    </location>
</feature>
<feature type="transmembrane region" description="Helical" evidence="8">
    <location>
        <begin position="88"/>
        <end position="107"/>
    </location>
</feature>
<dbReference type="InterPro" id="IPR004695">
    <property type="entry name" value="SLAC1/Mae1/Ssu1/TehA"/>
</dbReference>
<feature type="transmembrane region" description="Helical" evidence="8">
    <location>
        <begin position="128"/>
        <end position="149"/>
    </location>
</feature>
<keyword evidence="7 8" id="KW-0472">Membrane</keyword>
<protein>
    <submittedName>
        <fullName evidence="9">C4-dicarboxylate transporter/malic acid transport protein</fullName>
    </submittedName>
</protein>
<dbReference type="KEGG" id="bid:Bind_2472"/>
<dbReference type="GO" id="GO:0000319">
    <property type="term" value="F:sulfite transmembrane transporter activity"/>
    <property type="evidence" value="ECO:0007669"/>
    <property type="project" value="TreeGrafter"/>
</dbReference>
<feature type="transmembrane region" description="Helical" evidence="8">
    <location>
        <begin position="365"/>
        <end position="386"/>
    </location>
</feature>
<name>B2IIC6_BEII9</name>
<dbReference type="RefSeq" id="WP_012385433.1">
    <property type="nucleotide sequence ID" value="NC_010581.1"/>
</dbReference>
<evidence type="ECO:0000256" key="4">
    <source>
        <dbReference type="ARBA" id="ARBA00022475"/>
    </source>
</evidence>
<comment type="similarity">
    <text evidence="2">Belongs to the tellurite-resistance/dicarboxylate transporter (TDT) family.</text>
</comment>
<feature type="transmembrane region" description="Helical" evidence="8">
    <location>
        <begin position="393"/>
        <end position="410"/>
    </location>
</feature>
<dbReference type="InterPro" id="IPR038665">
    <property type="entry name" value="Voltage-dep_anion_channel_sf"/>
</dbReference>
<keyword evidence="4" id="KW-1003">Cell membrane</keyword>
<dbReference type="Gene3D" id="1.50.10.150">
    <property type="entry name" value="Voltage-dependent anion channel"/>
    <property type="match status" value="1"/>
</dbReference>
<dbReference type="Proteomes" id="UP000001695">
    <property type="component" value="Chromosome"/>
</dbReference>
<evidence type="ECO:0000256" key="5">
    <source>
        <dbReference type="ARBA" id="ARBA00022692"/>
    </source>
</evidence>
<dbReference type="AlphaFoldDB" id="B2IIC6"/>
<feature type="transmembrane region" description="Helical" evidence="8">
    <location>
        <begin position="194"/>
        <end position="217"/>
    </location>
</feature>
<feature type="transmembrane region" description="Helical" evidence="8">
    <location>
        <begin position="59"/>
        <end position="82"/>
    </location>
</feature>
<dbReference type="EMBL" id="CP001016">
    <property type="protein sequence ID" value="ACB96080.1"/>
    <property type="molecule type" value="Genomic_DNA"/>
</dbReference>
<dbReference type="InterPro" id="IPR051629">
    <property type="entry name" value="Sulfite_efflux_TDT"/>
</dbReference>
<sequence length="419" mass="45116">MASATRHLSSQDPSSTAASPSLTMIADLMPLPFPSALAAPRAPAAVNPRGIVRQFTPNWFTVTMGTGVLALALNQFPIAIFGLHQIGMALWLLNIGLFVLFSFLYAARWIFFFHEARLIFRHSVTSMFFGAIPMGLLTIVNGFLAFGIPLWGQAAVSIAHILWWASAFMAVLCGSIIPFLMFTRQDHSMEKMTAIWLLPIVAAGVAASSGGLLAPYLSDPEAFQIIMVSYALWAYSVPLAMSILVILVLRLMLHKLPGKDMAASGWLALGPIGTGSLGLLLLGGDAPHVFSAAGLPGIGEIAYGLGIIGGTILWGYGLWWLLLAMLKTAHYLREGMPFNMGWWGFTFPLGVYSLATLNLARTTHLALFSLCGGAFVIMLALFWIIVAARTARGAWNGVLFVAPCLTLSIAPDRFETDAV</sequence>
<feature type="transmembrane region" description="Helical" evidence="8">
    <location>
        <begin position="261"/>
        <end position="281"/>
    </location>
</feature>
<organism evidence="9 10">
    <name type="scientific">Beijerinckia indica subsp. indica (strain ATCC 9039 / DSM 1715 / NCIMB 8712)</name>
    <dbReference type="NCBI Taxonomy" id="395963"/>
    <lineage>
        <taxon>Bacteria</taxon>
        <taxon>Pseudomonadati</taxon>
        <taxon>Pseudomonadota</taxon>
        <taxon>Alphaproteobacteria</taxon>
        <taxon>Hyphomicrobiales</taxon>
        <taxon>Beijerinckiaceae</taxon>
        <taxon>Beijerinckia</taxon>
    </lineage>
</organism>
<dbReference type="CDD" id="cd09318">
    <property type="entry name" value="TDT_SSU1"/>
    <property type="match status" value="1"/>
</dbReference>
<proteinExistence type="inferred from homology"/>
<feature type="transmembrane region" description="Helical" evidence="8">
    <location>
        <begin position="338"/>
        <end position="359"/>
    </location>
</feature>
<dbReference type="Pfam" id="PF03595">
    <property type="entry name" value="SLAC1"/>
    <property type="match status" value="1"/>
</dbReference>
<keyword evidence="10" id="KW-1185">Reference proteome</keyword>
<evidence type="ECO:0000256" key="2">
    <source>
        <dbReference type="ARBA" id="ARBA00008566"/>
    </source>
</evidence>
<dbReference type="PANTHER" id="PTHR31686">
    <property type="match status" value="1"/>
</dbReference>
<evidence type="ECO:0000313" key="9">
    <source>
        <dbReference type="EMBL" id="ACB96080.1"/>
    </source>
</evidence>
<reference evidence="10" key="1">
    <citation type="submission" date="2008-03" db="EMBL/GenBank/DDBJ databases">
        <title>Complete sequence of chromosome of Beijerinckia indica subsp. indica ATCC 9039.</title>
        <authorList>
            <consortium name="US DOE Joint Genome Institute"/>
            <person name="Copeland A."/>
            <person name="Lucas S."/>
            <person name="Lapidus A."/>
            <person name="Glavina del Rio T."/>
            <person name="Dalin E."/>
            <person name="Tice H."/>
            <person name="Bruce D."/>
            <person name="Goodwin L."/>
            <person name="Pitluck S."/>
            <person name="LaButti K."/>
            <person name="Schmutz J."/>
            <person name="Larimer F."/>
            <person name="Land M."/>
            <person name="Hauser L."/>
            <person name="Kyrpides N."/>
            <person name="Mikhailova N."/>
            <person name="Dunfield P.F."/>
            <person name="Dedysh S.N."/>
            <person name="Liesack W."/>
            <person name="Saw J.H."/>
            <person name="Alam M."/>
            <person name="Chen Y."/>
            <person name="Murrell J.C."/>
            <person name="Richardson P."/>
        </authorList>
    </citation>
    <scope>NUCLEOTIDE SEQUENCE [LARGE SCALE GENOMIC DNA]</scope>
    <source>
        <strain evidence="10">ATCC 9039 / DSM 1715 / NCIMB 8712</strain>
    </source>
</reference>
<evidence type="ECO:0000256" key="7">
    <source>
        <dbReference type="ARBA" id="ARBA00023136"/>
    </source>
</evidence>
<dbReference type="PANTHER" id="PTHR31686:SF1">
    <property type="entry name" value="SULFITE EFFLUX PUMP SSU1"/>
    <property type="match status" value="1"/>
</dbReference>
<evidence type="ECO:0000256" key="8">
    <source>
        <dbReference type="SAM" id="Phobius"/>
    </source>
</evidence>
<feature type="transmembrane region" description="Helical" evidence="8">
    <location>
        <begin position="301"/>
        <end position="326"/>
    </location>
</feature>
<dbReference type="HOGENOM" id="CLU_030057_6_4_5"/>
<keyword evidence="6 8" id="KW-1133">Transmembrane helix</keyword>
<keyword evidence="5 8" id="KW-0812">Transmembrane</keyword>
<dbReference type="eggNOG" id="COG1275">
    <property type="taxonomic scope" value="Bacteria"/>
</dbReference>
<evidence type="ECO:0000313" key="10">
    <source>
        <dbReference type="Proteomes" id="UP000001695"/>
    </source>
</evidence>
<feature type="transmembrane region" description="Helical" evidence="8">
    <location>
        <begin position="223"/>
        <end position="249"/>
    </location>
</feature>
<evidence type="ECO:0000256" key="6">
    <source>
        <dbReference type="ARBA" id="ARBA00022989"/>
    </source>
</evidence>
<evidence type="ECO:0000256" key="3">
    <source>
        <dbReference type="ARBA" id="ARBA00022448"/>
    </source>
</evidence>
<reference evidence="9 10" key="2">
    <citation type="journal article" date="2010" name="J. Bacteriol.">
        <title>Complete genome sequence of Beijerinckia indica subsp. indica.</title>
        <authorList>
            <person name="Tamas I."/>
            <person name="Dedysh S.N."/>
            <person name="Liesack W."/>
            <person name="Stott M.B."/>
            <person name="Alam M."/>
            <person name="Murrell J.C."/>
            <person name="Dunfield P.F."/>
        </authorList>
    </citation>
    <scope>NUCLEOTIDE SEQUENCE [LARGE SCALE GENOMIC DNA]</scope>
    <source>
        <strain evidence="10">ATCC 9039 / DSM 1715 / NCIMB 8712</strain>
    </source>
</reference>
<comment type="subcellular location">
    <subcellularLocation>
        <location evidence="1">Cell membrane</location>
        <topology evidence="1">Multi-pass membrane protein</topology>
    </subcellularLocation>
</comment>
<gene>
    <name evidence="9" type="ordered locus">Bind_2472</name>
</gene>
<keyword evidence="3" id="KW-0813">Transport</keyword>
<accession>B2IIC6</accession>
<evidence type="ECO:0000256" key="1">
    <source>
        <dbReference type="ARBA" id="ARBA00004651"/>
    </source>
</evidence>
<dbReference type="GO" id="GO:0005886">
    <property type="term" value="C:plasma membrane"/>
    <property type="evidence" value="ECO:0007669"/>
    <property type="project" value="UniProtKB-SubCell"/>
</dbReference>
<dbReference type="STRING" id="395963.Bind_2472"/>